<sequence>MTCVEAGRGAPLRVVVVGTSGAGKSTFSAALAARLGCTHVELDRLYWGPGWQAVPHERFEHAVERATTAPRWVADGNYSAVRELLWGRATHVVWLNFGRWTVFSRVLRRTLARGLLRTRLSHGNRESLRMAFCSRDSILLWSWTTFAGNRRKYTGLREDPRFAHLRWVEVGEPGRVGEVIERLVEAALAQSQ</sequence>
<reference evidence="1 2" key="2">
    <citation type="submission" date="2019-01" db="EMBL/GenBank/DDBJ databases">
        <title>The Pseudomonas aeruginosa pan-genome provides new insights on its population structure, horizontal gene transfer and pathogenicity.</title>
        <authorList>
            <person name="Freschi L."/>
            <person name="Vincent A.T."/>
            <person name="Jeukens J."/>
            <person name="Emond-Rheault J.-G."/>
            <person name="Kukavica-Ibrulj I."/>
            <person name="Dupont M.-J."/>
            <person name="Charette S.J."/>
            <person name="Boyle B."/>
            <person name="Levesque R.C."/>
        </authorList>
    </citation>
    <scope>NUCLEOTIDE SEQUENCE [LARGE SCALE GENOMIC DNA]</scope>
    <source>
        <strain evidence="1 2">PA-W36</strain>
    </source>
</reference>
<dbReference type="InterPro" id="IPR027417">
    <property type="entry name" value="P-loop_NTPase"/>
</dbReference>
<accession>A0A080VJQ1</accession>
<dbReference type="EMBL" id="NSNE01000003">
    <property type="protein sequence ID" value="RPM20011.1"/>
    <property type="molecule type" value="Genomic_DNA"/>
</dbReference>
<evidence type="ECO:0000313" key="2">
    <source>
        <dbReference type="Proteomes" id="UP000284767"/>
    </source>
</evidence>
<dbReference type="RefSeq" id="WP_010793734.1">
    <property type="nucleotide sequence ID" value="NZ_CAADKB010000695.1"/>
</dbReference>
<protein>
    <submittedName>
        <fullName evidence="1">Toxin</fullName>
    </submittedName>
</protein>
<comment type="caution">
    <text evidence="1">The sequence shown here is derived from an EMBL/GenBank/DDBJ whole genome shotgun (WGS) entry which is preliminary data.</text>
</comment>
<dbReference type="AlphaFoldDB" id="A0A080VJQ1"/>
<name>A0A080VJQ1_PSEAI</name>
<dbReference type="PANTHER" id="PTHR37816:SF1">
    <property type="entry name" value="TOXIN"/>
    <property type="match status" value="1"/>
</dbReference>
<dbReference type="Gene3D" id="3.40.50.300">
    <property type="entry name" value="P-loop containing nucleotide triphosphate hydrolases"/>
    <property type="match status" value="1"/>
</dbReference>
<accession>A0A1S1BY58</accession>
<organism evidence="1 2">
    <name type="scientific">Pseudomonas aeruginosa</name>
    <dbReference type="NCBI Taxonomy" id="287"/>
    <lineage>
        <taxon>Bacteria</taxon>
        <taxon>Pseudomonadati</taxon>
        <taxon>Pseudomonadota</taxon>
        <taxon>Gammaproteobacteria</taxon>
        <taxon>Pseudomonadales</taxon>
        <taxon>Pseudomonadaceae</taxon>
        <taxon>Pseudomonas</taxon>
    </lineage>
</organism>
<evidence type="ECO:0000313" key="1">
    <source>
        <dbReference type="EMBL" id="RPM20011.1"/>
    </source>
</evidence>
<dbReference type="SUPFAM" id="SSF52540">
    <property type="entry name" value="P-loop containing nucleoside triphosphate hydrolases"/>
    <property type="match status" value="1"/>
</dbReference>
<gene>
    <name evidence="1" type="ORF">IPC1295_06915</name>
</gene>
<dbReference type="Proteomes" id="UP000284767">
    <property type="component" value="Unassembled WGS sequence"/>
</dbReference>
<dbReference type="InterPro" id="IPR052922">
    <property type="entry name" value="Cytidylate_Kinase-2"/>
</dbReference>
<proteinExistence type="predicted"/>
<reference evidence="1 2" key="1">
    <citation type="submission" date="2017-08" db="EMBL/GenBank/DDBJ databases">
        <authorList>
            <person name="Feschi L."/>
            <person name="Jeukens J."/>
            <person name="Emond-Rheault J.-G."/>
            <person name="Kukavica-Ibrulj I."/>
            <person name="Boyle B."/>
            <person name="Levesque R.C."/>
        </authorList>
    </citation>
    <scope>NUCLEOTIDE SEQUENCE [LARGE SCALE GENOMIC DNA]</scope>
    <source>
        <strain evidence="1 2">PA-W36</strain>
    </source>
</reference>
<dbReference type="PANTHER" id="PTHR37816">
    <property type="entry name" value="YALI0E33011P"/>
    <property type="match status" value="1"/>
</dbReference>
<dbReference type="eggNOG" id="COG0563">
    <property type="taxonomic scope" value="Bacteria"/>
</dbReference>